<dbReference type="AlphaFoldDB" id="A0A011PMW7"/>
<dbReference type="EMBL" id="JEMX01000078">
    <property type="protein sequence ID" value="EXI78205.1"/>
    <property type="molecule type" value="Genomic_DNA"/>
</dbReference>
<evidence type="ECO:0008006" key="3">
    <source>
        <dbReference type="Google" id="ProtNLM"/>
    </source>
</evidence>
<name>A0A011PMW7_9PROT</name>
<dbReference type="STRING" id="1454003.AW10_03289"/>
<reference evidence="1 2" key="1">
    <citation type="submission" date="2014-02" db="EMBL/GenBank/DDBJ databases">
        <title>Expanding our view of genomic diversity in Candidatus Accumulibacter clades.</title>
        <authorList>
            <person name="Skennerton C.T."/>
            <person name="Barr J.J."/>
            <person name="Slater F.R."/>
            <person name="Bond P.L."/>
            <person name="Tyson G.W."/>
        </authorList>
    </citation>
    <scope>NUCLEOTIDE SEQUENCE [LARGE SCALE GENOMIC DNA]</scope>
    <source>
        <strain evidence="2">BA-92</strain>
    </source>
</reference>
<organism evidence="1 2">
    <name type="scientific">Candidatus Accumulibacter appositus</name>
    <dbReference type="NCBI Taxonomy" id="1454003"/>
    <lineage>
        <taxon>Bacteria</taxon>
        <taxon>Pseudomonadati</taxon>
        <taxon>Pseudomonadota</taxon>
        <taxon>Betaproteobacteria</taxon>
        <taxon>Candidatus Accumulibacter</taxon>
    </lineage>
</organism>
<dbReference type="PATRIC" id="fig|1454003.3.peg.3346"/>
<protein>
    <recommendedName>
        <fullName evidence="3">DUF4258 domain-containing protein</fullName>
    </recommendedName>
</protein>
<accession>A0A011PMW7</accession>
<proteinExistence type="predicted"/>
<evidence type="ECO:0000313" key="2">
    <source>
        <dbReference type="Proteomes" id="UP000021816"/>
    </source>
</evidence>
<dbReference type="Proteomes" id="UP000021816">
    <property type="component" value="Unassembled WGS sequence"/>
</dbReference>
<comment type="caution">
    <text evidence="1">The sequence shown here is derived from an EMBL/GenBank/DDBJ whole genome shotgun (WGS) entry which is preliminary data.</text>
</comment>
<gene>
    <name evidence="1" type="ORF">AW10_03289</name>
</gene>
<evidence type="ECO:0000313" key="1">
    <source>
        <dbReference type="EMBL" id="EXI78205.1"/>
    </source>
</evidence>
<sequence>MSKITGIKPTPRQAMEWVKEVGNGKRRLVFSEPAEVRMKHRHIGRRQVLETLKNGLVSEPLHMDAHGDWRCNLSWFHAGARLTVGVIFRLAEAPEGREGAEDRESGALAVVATVVEG</sequence>